<dbReference type="CDD" id="cd00761">
    <property type="entry name" value="Glyco_tranf_GTA_type"/>
    <property type="match status" value="1"/>
</dbReference>
<dbReference type="Pfam" id="PF00535">
    <property type="entry name" value="Glycos_transf_2"/>
    <property type="match status" value="1"/>
</dbReference>
<dbReference type="EMBL" id="CP138858">
    <property type="protein sequence ID" value="WPJ94999.1"/>
    <property type="molecule type" value="Genomic_DNA"/>
</dbReference>
<evidence type="ECO:0000256" key="2">
    <source>
        <dbReference type="ARBA" id="ARBA00022679"/>
    </source>
</evidence>
<accession>A0ABZ0RQ06</accession>
<dbReference type="SUPFAM" id="SSF53448">
    <property type="entry name" value="Nucleotide-diphospho-sugar transferases"/>
    <property type="match status" value="1"/>
</dbReference>
<dbReference type="InterPro" id="IPR029044">
    <property type="entry name" value="Nucleotide-diphossugar_trans"/>
</dbReference>
<keyword evidence="5" id="KW-1185">Reference proteome</keyword>
<feature type="domain" description="Glycosyltransferase 2-like" evidence="3">
    <location>
        <begin position="4"/>
        <end position="115"/>
    </location>
</feature>
<organism evidence="4 5">
    <name type="scientific">Coraliomargarita algicola</name>
    <dbReference type="NCBI Taxonomy" id="3092156"/>
    <lineage>
        <taxon>Bacteria</taxon>
        <taxon>Pseudomonadati</taxon>
        <taxon>Verrucomicrobiota</taxon>
        <taxon>Opitutia</taxon>
        <taxon>Puniceicoccales</taxon>
        <taxon>Coraliomargaritaceae</taxon>
        <taxon>Coraliomargarita</taxon>
    </lineage>
</organism>
<evidence type="ECO:0000313" key="5">
    <source>
        <dbReference type="Proteomes" id="UP001324993"/>
    </source>
</evidence>
<sequence>MTVSIIVPCYNVASYLDRFFESIIGQTHRQLEIIIVNDGSTDETLAGLRRYVPKLEECGFSVNLIDQQNRGLAGAVDTGLKYVSGEFLTWPDPDDWLTPDSIERRVELMREFPDAGLLRTASKLFIQKYDKLEGHIGLIDGPPRIVDNIFGRHFLGRTHYHPVCHFVRTEAFLATTGRSIHVAPGGNSQNLQMLLPLSERYPTIEAGDICAFYTVRDDSRSRRDVTALPKIKRTHMLLDNLLQTIPKLCGNHDQYGRVAEQAWLRNRVLMLAFEGNCPEEGIQVLDRCGFGSLRARLVRVLLRLKAKLFPHNNQITLEGQKAPLSSRAFLKLVWFNPDSVSLPLKADDKN</sequence>
<keyword evidence="2 4" id="KW-0808">Transferase</keyword>
<name>A0ABZ0RQ06_9BACT</name>
<evidence type="ECO:0000313" key="4">
    <source>
        <dbReference type="EMBL" id="WPJ94999.1"/>
    </source>
</evidence>
<keyword evidence="1 4" id="KW-0328">Glycosyltransferase</keyword>
<dbReference type="RefSeq" id="WP_319831901.1">
    <property type="nucleotide sequence ID" value="NZ_CP138858.1"/>
</dbReference>
<dbReference type="EC" id="2.4.-.-" evidence="4"/>
<dbReference type="PANTHER" id="PTHR22916:SF51">
    <property type="entry name" value="GLYCOSYLTRANSFERASE EPSH-RELATED"/>
    <property type="match status" value="1"/>
</dbReference>
<dbReference type="InterPro" id="IPR001173">
    <property type="entry name" value="Glyco_trans_2-like"/>
</dbReference>
<evidence type="ECO:0000259" key="3">
    <source>
        <dbReference type="Pfam" id="PF00535"/>
    </source>
</evidence>
<protein>
    <submittedName>
        <fullName evidence="4">Glycosyltransferase family 2 protein</fullName>
        <ecNumber evidence="4">2.4.-.-</ecNumber>
    </submittedName>
</protein>
<proteinExistence type="predicted"/>
<dbReference type="PANTHER" id="PTHR22916">
    <property type="entry name" value="GLYCOSYLTRANSFERASE"/>
    <property type="match status" value="1"/>
</dbReference>
<gene>
    <name evidence="4" type="ORF">SH580_16345</name>
</gene>
<evidence type="ECO:0000256" key="1">
    <source>
        <dbReference type="ARBA" id="ARBA00022676"/>
    </source>
</evidence>
<dbReference type="GO" id="GO:0016757">
    <property type="term" value="F:glycosyltransferase activity"/>
    <property type="evidence" value="ECO:0007669"/>
    <property type="project" value="UniProtKB-KW"/>
</dbReference>
<reference evidence="4 5" key="1">
    <citation type="submission" date="2023-11" db="EMBL/GenBank/DDBJ databases">
        <title>Coraliomargarita sp. nov., isolated from marine algae.</title>
        <authorList>
            <person name="Lee J.K."/>
            <person name="Baek J.H."/>
            <person name="Kim J.M."/>
            <person name="Choi D.G."/>
            <person name="Jeon C.O."/>
        </authorList>
    </citation>
    <scope>NUCLEOTIDE SEQUENCE [LARGE SCALE GENOMIC DNA]</scope>
    <source>
        <strain evidence="4 5">J2-16</strain>
    </source>
</reference>
<dbReference type="Proteomes" id="UP001324993">
    <property type="component" value="Chromosome"/>
</dbReference>
<dbReference type="Gene3D" id="3.90.550.10">
    <property type="entry name" value="Spore Coat Polysaccharide Biosynthesis Protein SpsA, Chain A"/>
    <property type="match status" value="1"/>
</dbReference>